<organism evidence="2 3">
    <name type="scientific">Penicillium nordicum</name>
    <dbReference type="NCBI Taxonomy" id="229535"/>
    <lineage>
        <taxon>Eukaryota</taxon>
        <taxon>Fungi</taxon>
        <taxon>Dikarya</taxon>
        <taxon>Ascomycota</taxon>
        <taxon>Pezizomycotina</taxon>
        <taxon>Eurotiomycetes</taxon>
        <taxon>Eurotiomycetidae</taxon>
        <taxon>Eurotiales</taxon>
        <taxon>Aspergillaceae</taxon>
        <taxon>Penicillium</taxon>
    </lineage>
</organism>
<dbReference type="Proteomes" id="UP000037696">
    <property type="component" value="Unassembled WGS sequence"/>
</dbReference>
<accession>A0A0M9WHF7</accession>
<keyword evidence="1" id="KW-0472">Membrane</keyword>
<evidence type="ECO:0000313" key="3">
    <source>
        <dbReference type="Proteomes" id="UP000037696"/>
    </source>
</evidence>
<feature type="transmembrane region" description="Helical" evidence="1">
    <location>
        <begin position="62"/>
        <end position="84"/>
    </location>
</feature>
<dbReference type="AlphaFoldDB" id="A0A0M9WHF7"/>
<reference evidence="2 3" key="1">
    <citation type="submission" date="2015-08" db="EMBL/GenBank/DDBJ databases">
        <title>Genome sequencing of Penicillium nordicum.</title>
        <authorList>
            <person name="Nguyen H.D."/>
            <person name="Seifert K.A."/>
        </authorList>
    </citation>
    <scope>NUCLEOTIDE SEQUENCE [LARGE SCALE GENOMIC DNA]</scope>
    <source>
        <strain evidence="2 3">DAOMC 185683</strain>
    </source>
</reference>
<proteinExistence type="predicted"/>
<keyword evidence="1" id="KW-0812">Transmembrane</keyword>
<keyword evidence="1" id="KW-1133">Transmembrane helix</keyword>
<keyword evidence="3" id="KW-1185">Reference proteome</keyword>
<sequence length="104" mass="11550">MSLSTSSLSGLEIGFVHITPPPFLSPSSSSTSSLLFSMIVLFSVVQRVAWYERSRPDCFFSIVFNLGVFFSVLCSFPFLVFFFLGSGTARNALLLNHSYLSVYE</sequence>
<feature type="transmembrane region" description="Helical" evidence="1">
    <location>
        <begin position="31"/>
        <end position="50"/>
    </location>
</feature>
<dbReference type="EMBL" id="LHQQ01000050">
    <property type="protein sequence ID" value="KOS45023.1"/>
    <property type="molecule type" value="Genomic_DNA"/>
</dbReference>
<comment type="caution">
    <text evidence="2">The sequence shown here is derived from an EMBL/GenBank/DDBJ whole genome shotgun (WGS) entry which is preliminary data.</text>
</comment>
<protein>
    <submittedName>
        <fullName evidence="2">Uncharacterized protein</fullName>
    </submittedName>
</protein>
<evidence type="ECO:0000256" key="1">
    <source>
        <dbReference type="SAM" id="Phobius"/>
    </source>
</evidence>
<gene>
    <name evidence="2" type="ORF">ACN38_g4038</name>
</gene>
<name>A0A0M9WHF7_9EURO</name>
<evidence type="ECO:0000313" key="2">
    <source>
        <dbReference type="EMBL" id="KOS45023.1"/>
    </source>
</evidence>